<dbReference type="AlphaFoldDB" id="A0AAP0HHP1"/>
<keyword evidence="2" id="KW-1185">Reference proteome</keyword>
<comment type="caution">
    <text evidence="1">The sequence shown here is derived from an EMBL/GenBank/DDBJ whole genome shotgun (WGS) entry which is preliminary data.</text>
</comment>
<accession>A0AAP0HHP1</accession>
<gene>
    <name evidence="1" type="ORF">Scep_029496</name>
</gene>
<organism evidence="1 2">
    <name type="scientific">Stephania cephalantha</name>
    <dbReference type="NCBI Taxonomy" id="152367"/>
    <lineage>
        <taxon>Eukaryota</taxon>
        <taxon>Viridiplantae</taxon>
        <taxon>Streptophyta</taxon>
        <taxon>Embryophyta</taxon>
        <taxon>Tracheophyta</taxon>
        <taxon>Spermatophyta</taxon>
        <taxon>Magnoliopsida</taxon>
        <taxon>Ranunculales</taxon>
        <taxon>Menispermaceae</taxon>
        <taxon>Menispermoideae</taxon>
        <taxon>Cissampelideae</taxon>
        <taxon>Stephania</taxon>
    </lineage>
</organism>
<protein>
    <submittedName>
        <fullName evidence="1">Uncharacterized protein</fullName>
    </submittedName>
</protein>
<dbReference type="EMBL" id="JBBNAG010000013">
    <property type="protein sequence ID" value="KAK9083025.1"/>
    <property type="molecule type" value="Genomic_DNA"/>
</dbReference>
<evidence type="ECO:0000313" key="2">
    <source>
        <dbReference type="Proteomes" id="UP001419268"/>
    </source>
</evidence>
<reference evidence="1 2" key="1">
    <citation type="submission" date="2024-01" db="EMBL/GenBank/DDBJ databases">
        <title>Genome assemblies of Stephania.</title>
        <authorList>
            <person name="Yang L."/>
        </authorList>
    </citation>
    <scope>NUCLEOTIDE SEQUENCE [LARGE SCALE GENOMIC DNA]</scope>
    <source>
        <strain evidence="1">JXDWG</strain>
        <tissue evidence="1">Leaf</tissue>
    </source>
</reference>
<name>A0AAP0HHP1_9MAGN</name>
<sequence length="168" mass="19301">MNGSWFHHLQDYSLFGFKFPGLQQVKIENFLPQDIPTWLPDQIQSFSLQDIPVAVHVSPPYWSANCNRLHQLPARHHMACPDSSTYSSKAALRQLHASSKEASSNPETPRGGLLVQQRHHSRYIWPEHGAYTELPSQTSHAIRHPVAFPVHMLDLHLPMVIKKLEYLR</sequence>
<proteinExistence type="predicted"/>
<evidence type="ECO:0000313" key="1">
    <source>
        <dbReference type="EMBL" id="KAK9083025.1"/>
    </source>
</evidence>
<dbReference type="Proteomes" id="UP001419268">
    <property type="component" value="Unassembled WGS sequence"/>
</dbReference>